<evidence type="ECO:0000256" key="1">
    <source>
        <dbReference type="ARBA" id="ARBA00001933"/>
    </source>
</evidence>
<dbReference type="PANTHER" id="PTHR42832:SF3">
    <property type="entry name" value="L-GLUTAMINE--4-(METHYLSULFANYL)-2-OXOBUTANOATE AMINOTRANSFERASE"/>
    <property type="match status" value="1"/>
</dbReference>
<evidence type="ECO:0000313" key="7">
    <source>
        <dbReference type="Proteomes" id="UP001235840"/>
    </source>
</evidence>
<feature type="domain" description="Aminotransferase class I/classII large" evidence="5">
    <location>
        <begin position="31"/>
        <end position="378"/>
    </location>
</feature>
<comment type="similarity">
    <text evidence="4">Belongs to the class-I pyridoxal-phosphate-dependent aminotransferase family.</text>
</comment>
<dbReference type="RefSeq" id="WP_307396233.1">
    <property type="nucleotide sequence ID" value="NZ_BAAADK010000002.1"/>
</dbReference>
<evidence type="ECO:0000313" key="6">
    <source>
        <dbReference type="EMBL" id="MDQ0167363.1"/>
    </source>
</evidence>
<dbReference type="NCBIfam" id="NF005815">
    <property type="entry name" value="PRK07681.1"/>
    <property type="match status" value="1"/>
</dbReference>
<proteinExistence type="inferred from homology"/>
<protein>
    <recommendedName>
        <fullName evidence="4">Aminotransferase</fullName>
        <ecNumber evidence="4">2.6.1.-</ecNumber>
    </recommendedName>
</protein>
<dbReference type="InterPro" id="IPR004838">
    <property type="entry name" value="NHTrfase_class1_PyrdxlP-BS"/>
</dbReference>
<dbReference type="Gene3D" id="3.90.1150.10">
    <property type="entry name" value="Aspartate Aminotransferase, domain 1"/>
    <property type="match status" value="1"/>
</dbReference>
<accession>A0ABT9W291</accession>
<organism evidence="6 7">
    <name type="scientific">Caldalkalibacillus horti</name>
    <dbReference type="NCBI Taxonomy" id="77523"/>
    <lineage>
        <taxon>Bacteria</taxon>
        <taxon>Bacillati</taxon>
        <taxon>Bacillota</taxon>
        <taxon>Bacilli</taxon>
        <taxon>Bacillales</taxon>
        <taxon>Bacillaceae</taxon>
        <taxon>Caldalkalibacillus</taxon>
    </lineage>
</organism>
<evidence type="ECO:0000256" key="3">
    <source>
        <dbReference type="ARBA" id="ARBA00022679"/>
    </source>
</evidence>
<dbReference type="PROSITE" id="PS00105">
    <property type="entry name" value="AA_TRANSFER_CLASS_1"/>
    <property type="match status" value="1"/>
</dbReference>
<sequence length="398" mass="44863">MKPSKKLDQLSTSIFSQLLVKKNQKLQLGQNIIDLSIGSPDLPPPDIVKKSLSEHVLEDGAYAYPLTGTEEFKQAVTYFYSQRYHVDLQTSNVLQIIGSQEGLSHLALAYLDQEDVVIVPDPGYPIYEASVQIAGAQIYPVPLIEDNDFLPDLSSIPEDVAMKAKMMILNFPGNPIPTLATREFFEQVIEFGLKYKILIVHDFAYSELIFDQQKPLSILSIPKARETAIEFNSLSKSFNMAGCRIAYVVGDEKLIEPLAILKSHMDYGVFLPIQKAAALVLKSDFHFLDEHKRIYQQRRDTFIHILHDKGWNVRKPEGGMFVWAKLREDVRSMDFAFKAIDYGVLVTPGVSFGAYGEGYIRLALVHPEDVLEQAAERLVQCVGFFSRDSSSHVMNVVE</sequence>
<keyword evidence="7" id="KW-1185">Reference proteome</keyword>
<dbReference type="SUPFAM" id="SSF53383">
    <property type="entry name" value="PLP-dependent transferases"/>
    <property type="match status" value="1"/>
</dbReference>
<keyword evidence="3 4" id="KW-0808">Transferase</keyword>
<dbReference type="Proteomes" id="UP001235840">
    <property type="component" value="Unassembled WGS sequence"/>
</dbReference>
<dbReference type="Pfam" id="PF00155">
    <property type="entry name" value="Aminotran_1_2"/>
    <property type="match status" value="1"/>
</dbReference>
<keyword evidence="2 4" id="KW-0032">Aminotransferase</keyword>
<name>A0ABT9W291_9BACI</name>
<evidence type="ECO:0000256" key="2">
    <source>
        <dbReference type="ARBA" id="ARBA00022576"/>
    </source>
</evidence>
<dbReference type="EC" id="2.6.1.-" evidence="4"/>
<dbReference type="InterPro" id="IPR015422">
    <property type="entry name" value="PyrdxlP-dep_Trfase_small"/>
</dbReference>
<comment type="caution">
    <text evidence="6">The sequence shown here is derived from an EMBL/GenBank/DDBJ whole genome shotgun (WGS) entry which is preliminary data.</text>
</comment>
<evidence type="ECO:0000259" key="5">
    <source>
        <dbReference type="Pfam" id="PF00155"/>
    </source>
</evidence>
<dbReference type="CDD" id="cd00609">
    <property type="entry name" value="AAT_like"/>
    <property type="match status" value="1"/>
</dbReference>
<dbReference type="EMBL" id="JAUSTY010000015">
    <property type="protein sequence ID" value="MDQ0167363.1"/>
    <property type="molecule type" value="Genomic_DNA"/>
</dbReference>
<comment type="cofactor">
    <cofactor evidence="1 4">
        <name>pyridoxal 5'-phosphate</name>
        <dbReference type="ChEBI" id="CHEBI:597326"/>
    </cofactor>
</comment>
<dbReference type="PANTHER" id="PTHR42832">
    <property type="entry name" value="AMINO ACID AMINOTRANSFERASE"/>
    <property type="match status" value="1"/>
</dbReference>
<dbReference type="InterPro" id="IPR004839">
    <property type="entry name" value="Aminotransferase_I/II_large"/>
</dbReference>
<dbReference type="Gene3D" id="3.40.640.10">
    <property type="entry name" value="Type I PLP-dependent aspartate aminotransferase-like (Major domain)"/>
    <property type="match status" value="1"/>
</dbReference>
<dbReference type="InterPro" id="IPR015421">
    <property type="entry name" value="PyrdxlP-dep_Trfase_major"/>
</dbReference>
<evidence type="ECO:0000256" key="4">
    <source>
        <dbReference type="RuleBase" id="RU000481"/>
    </source>
</evidence>
<dbReference type="InterPro" id="IPR015424">
    <property type="entry name" value="PyrdxlP-dep_Trfase"/>
</dbReference>
<reference evidence="6 7" key="1">
    <citation type="submission" date="2023-07" db="EMBL/GenBank/DDBJ databases">
        <title>Genomic Encyclopedia of Type Strains, Phase IV (KMG-IV): sequencing the most valuable type-strain genomes for metagenomic binning, comparative biology and taxonomic classification.</title>
        <authorList>
            <person name="Goeker M."/>
        </authorList>
    </citation>
    <scope>NUCLEOTIDE SEQUENCE [LARGE SCALE GENOMIC DNA]</scope>
    <source>
        <strain evidence="6 7">DSM 12751</strain>
    </source>
</reference>
<dbReference type="GO" id="GO:0008483">
    <property type="term" value="F:transaminase activity"/>
    <property type="evidence" value="ECO:0007669"/>
    <property type="project" value="UniProtKB-KW"/>
</dbReference>
<gene>
    <name evidence="6" type="ORF">J2S11_003288</name>
</gene>
<dbReference type="InterPro" id="IPR050881">
    <property type="entry name" value="LL-DAP_aminotransferase"/>
</dbReference>